<comment type="caution">
    <text evidence="14">The sequence shown here is derived from an EMBL/GenBank/DDBJ whole genome shotgun (WGS) entry which is preliminary data.</text>
</comment>
<evidence type="ECO:0000256" key="2">
    <source>
        <dbReference type="ARBA" id="ARBA00004687"/>
    </source>
</evidence>
<evidence type="ECO:0000256" key="6">
    <source>
        <dbReference type="ARBA" id="ARBA00022676"/>
    </source>
</evidence>
<keyword evidence="5 13" id="KW-0337">GPI-anchor biosynthesis</keyword>
<comment type="pathway">
    <text evidence="2 13">Glycolipid biosynthesis; glycosylphosphatidylinositol-anchor biosynthesis.</text>
</comment>
<dbReference type="GO" id="GO:0006506">
    <property type="term" value="P:GPI anchor biosynthetic process"/>
    <property type="evidence" value="ECO:0007669"/>
    <property type="project" value="UniProtKB-KW"/>
</dbReference>
<evidence type="ECO:0000313" key="14">
    <source>
        <dbReference type="EMBL" id="GMG37952.1"/>
    </source>
</evidence>
<keyword evidence="6 13" id="KW-0328">Glycosyltransferase</keyword>
<evidence type="ECO:0000256" key="13">
    <source>
        <dbReference type="RuleBase" id="RU365064"/>
    </source>
</evidence>
<dbReference type="Proteomes" id="UP001165063">
    <property type="component" value="Unassembled WGS sequence"/>
</dbReference>
<evidence type="ECO:0000256" key="9">
    <source>
        <dbReference type="ARBA" id="ARBA00022824"/>
    </source>
</evidence>
<evidence type="ECO:0000256" key="4">
    <source>
        <dbReference type="ARBA" id="ARBA00013797"/>
    </source>
</evidence>
<keyword evidence="15" id="KW-1185">Reference proteome</keyword>
<feature type="transmembrane region" description="Helical" evidence="13">
    <location>
        <begin position="389"/>
        <end position="413"/>
    </location>
</feature>
<feature type="transmembrane region" description="Helical" evidence="13">
    <location>
        <begin position="215"/>
        <end position="234"/>
    </location>
</feature>
<proteinExistence type="inferred from homology"/>
<feature type="transmembrane region" description="Helical" evidence="13">
    <location>
        <begin position="171"/>
        <end position="195"/>
    </location>
</feature>
<gene>
    <name evidence="14" type="ORF">Amon01_000489200</name>
</gene>
<name>A0A9W7DKV1_AMBMO</name>
<feature type="transmembrane region" description="Helical" evidence="13">
    <location>
        <begin position="358"/>
        <end position="377"/>
    </location>
</feature>
<comment type="subcellular location">
    <subcellularLocation>
        <location evidence="1 13">Endoplasmic reticulum membrane</location>
        <topology evidence="1 13">Multi-pass membrane protein</topology>
    </subcellularLocation>
</comment>
<accession>A0A9W7DKV1</accession>
<keyword evidence="8 13" id="KW-0812">Transmembrane</keyword>
<comment type="function">
    <text evidence="12 13">Mannosyltransferase involved in glycosylphosphatidylinositol-anchor biosynthesis. Transfers the first alpha-1,4-mannose to GlcN-acyl-PI during GPI precursor assembly. Required for cell wall integrity.</text>
</comment>
<evidence type="ECO:0000256" key="3">
    <source>
        <dbReference type="ARBA" id="ARBA00011071"/>
    </source>
</evidence>
<dbReference type="GO" id="GO:1990529">
    <property type="term" value="C:glycosylphosphatidylinositol-mannosyltransferase I complex"/>
    <property type="evidence" value="ECO:0007669"/>
    <property type="project" value="TreeGrafter"/>
</dbReference>
<evidence type="ECO:0000256" key="10">
    <source>
        <dbReference type="ARBA" id="ARBA00022989"/>
    </source>
</evidence>
<feature type="transmembrane region" description="Helical" evidence="13">
    <location>
        <begin position="286"/>
        <end position="305"/>
    </location>
</feature>
<dbReference type="AlphaFoldDB" id="A0A9W7DKV1"/>
<dbReference type="EC" id="2.4.1.-" evidence="13"/>
<feature type="transmembrane region" description="Helical" evidence="13">
    <location>
        <begin position="133"/>
        <end position="165"/>
    </location>
</feature>
<dbReference type="OrthoDB" id="1741594at2759"/>
<reference evidence="14" key="1">
    <citation type="submission" date="2023-04" db="EMBL/GenBank/DDBJ databases">
        <title>Ambrosiozyma monospora NBRC 1965.</title>
        <authorList>
            <person name="Ichikawa N."/>
            <person name="Sato H."/>
            <person name="Tonouchi N."/>
        </authorList>
    </citation>
    <scope>NUCLEOTIDE SEQUENCE</scope>
    <source>
        <strain evidence="14">NBRC 1965</strain>
    </source>
</reference>
<organism evidence="14 15">
    <name type="scientific">Ambrosiozyma monospora</name>
    <name type="common">Yeast</name>
    <name type="synonym">Endomycopsis monosporus</name>
    <dbReference type="NCBI Taxonomy" id="43982"/>
    <lineage>
        <taxon>Eukaryota</taxon>
        <taxon>Fungi</taxon>
        <taxon>Dikarya</taxon>
        <taxon>Ascomycota</taxon>
        <taxon>Saccharomycotina</taxon>
        <taxon>Pichiomycetes</taxon>
        <taxon>Pichiales</taxon>
        <taxon>Pichiaceae</taxon>
        <taxon>Ambrosiozyma</taxon>
    </lineage>
</organism>
<evidence type="ECO:0000256" key="12">
    <source>
        <dbReference type="ARBA" id="ARBA00025399"/>
    </source>
</evidence>
<evidence type="ECO:0000256" key="11">
    <source>
        <dbReference type="ARBA" id="ARBA00023136"/>
    </source>
</evidence>
<comment type="similarity">
    <text evidence="3 13">Belongs to the PIGM family.</text>
</comment>
<dbReference type="PANTHER" id="PTHR12886">
    <property type="entry name" value="PIG-M MANNOSYLTRANSFERASE"/>
    <property type="match status" value="1"/>
</dbReference>
<feature type="transmembrane region" description="Helical" evidence="13">
    <location>
        <begin position="325"/>
        <end position="346"/>
    </location>
</feature>
<dbReference type="InterPro" id="IPR007704">
    <property type="entry name" value="PIG-M"/>
</dbReference>
<keyword evidence="7 13" id="KW-0808">Transferase</keyword>
<dbReference type="GO" id="GO:0051751">
    <property type="term" value="F:alpha-1,4-mannosyltransferase activity"/>
    <property type="evidence" value="ECO:0007669"/>
    <property type="project" value="InterPro"/>
</dbReference>
<evidence type="ECO:0000256" key="7">
    <source>
        <dbReference type="ARBA" id="ARBA00022679"/>
    </source>
</evidence>
<evidence type="ECO:0000256" key="1">
    <source>
        <dbReference type="ARBA" id="ARBA00004477"/>
    </source>
</evidence>
<feature type="transmembrane region" description="Helical" evidence="13">
    <location>
        <begin position="101"/>
        <end position="121"/>
    </location>
</feature>
<keyword evidence="10 13" id="KW-1133">Transmembrane helix</keyword>
<dbReference type="Pfam" id="PF05007">
    <property type="entry name" value="Mannosyl_trans"/>
    <property type="match status" value="1"/>
</dbReference>
<dbReference type="GO" id="GO:0004376">
    <property type="term" value="F:GPI mannosyltransferase activity"/>
    <property type="evidence" value="ECO:0007669"/>
    <property type="project" value="InterPro"/>
</dbReference>
<feature type="transmembrane region" description="Helical" evidence="13">
    <location>
        <begin position="254"/>
        <end position="274"/>
    </location>
</feature>
<dbReference type="EMBL" id="BSXU01002485">
    <property type="protein sequence ID" value="GMG37952.1"/>
    <property type="molecule type" value="Genomic_DNA"/>
</dbReference>
<keyword evidence="11 13" id="KW-0472">Membrane</keyword>
<protein>
    <recommendedName>
        <fullName evidence="4 13">GPI mannosyltransferase 1</fullName>
        <ecNumber evidence="13">2.4.1.-</ecNumber>
    </recommendedName>
    <alternativeName>
        <fullName evidence="13">GPI mannosyltransferase I</fullName>
    </alternativeName>
</protein>
<feature type="transmembrane region" description="Helical" evidence="13">
    <location>
        <begin position="12"/>
        <end position="33"/>
    </location>
</feature>
<dbReference type="PANTHER" id="PTHR12886:SF0">
    <property type="entry name" value="GPI MANNOSYLTRANSFERASE 1"/>
    <property type="match status" value="1"/>
</dbReference>
<evidence type="ECO:0000256" key="5">
    <source>
        <dbReference type="ARBA" id="ARBA00022502"/>
    </source>
</evidence>
<evidence type="ECO:0000256" key="8">
    <source>
        <dbReference type="ARBA" id="ARBA00022692"/>
    </source>
</evidence>
<evidence type="ECO:0000313" key="15">
    <source>
        <dbReference type="Proteomes" id="UP001165063"/>
    </source>
</evidence>
<sequence length="431" mass="49748">MSKLLTKLPHLSTSTIIITSFLLRLGFLLFGLYQDKYMALPYTDIDYFVFTDASKFVYQSLSPYLRATYRYTPLLSWLLYPTALEDDAFGLPIPHAVWFEFGKLVFVFCDLITGILILKLLKKLGGDLRLSLLWFWNPMVITISTRGSSESLMTCVVLLMMWFIVDNQWSLAGIVLGLGVHLKIYPLIYLPAVLLVIDPHKVWWKCPISLNRLKFVGSAVIIYSALTWTMYSIYGQEFLDEAYLYHLVRLDHRHNFSVYNVGLYFTSFTGHSSLKFLQEHYLKIEQLAFIPQLSLSIVLIPLGVIDQNSTTLYQDLLNSFFIQTFTFITYNKVCTSQYFIWFLCLLPNYLASTSISGLTGLVLVLGWVVTQGLWLLYGYKLEFLGESGIFAYGIWSSSLVFFLWNVVVIGSLIKDQKQRHKQLQQDHHKTE</sequence>
<dbReference type="GO" id="GO:0005789">
    <property type="term" value="C:endoplasmic reticulum membrane"/>
    <property type="evidence" value="ECO:0007669"/>
    <property type="project" value="UniProtKB-SubCell"/>
</dbReference>
<keyword evidence="9 13" id="KW-0256">Endoplasmic reticulum</keyword>